<protein>
    <submittedName>
        <fullName evidence="11">Lipoprotein-releasing system transmembrane subunit, LolC/LolE family</fullName>
    </submittedName>
</protein>
<evidence type="ECO:0000259" key="10">
    <source>
        <dbReference type="Pfam" id="PF12704"/>
    </source>
</evidence>
<comment type="similarity">
    <text evidence="2">Belongs to the ABC-4 integral membrane protein family. LolC/E subfamily.</text>
</comment>
<evidence type="ECO:0000313" key="11">
    <source>
        <dbReference type="EMBL" id="RUO31462.1"/>
    </source>
</evidence>
<evidence type="ECO:0000256" key="8">
    <source>
        <dbReference type="SAM" id="Phobius"/>
    </source>
</evidence>
<feature type="domain" description="ABC3 transporter permease C-terminal" evidence="9">
    <location>
        <begin position="277"/>
        <end position="404"/>
    </location>
</feature>
<proteinExistence type="inferred from homology"/>
<keyword evidence="5 8" id="KW-0812">Transmembrane</keyword>
<evidence type="ECO:0000256" key="4">
    <source>
        <dbReference type="ARBA" id="ARBA00022475"/>
    </source>
</evidence>
<evidence type="ECO:0000256" key="7">
    <source>
        <dbReference type="ARBA" id="ARBA00023136"/>
    </source>
</evidence>
<comment type="subcellular location">
    <subcellularLocation>
        <location evidence="1">Cell membrane</location>
        <topology evidence="1">Multi-pass membrane protein</topology>
    </subcellularLocation>
</comment>
<dbReference type="NCBIfam" id="TIGR02212">
    <property type="entry name" value="lolCE"/>
    <property type="match status" value="1"/>
</dbReference>
<keyword evidence="4" id="KW-1003">Cell membrane</keyword>
<feature type="transmembrane region" description="Helical" evidence="8">
    <location>
        <begin position="276"/>
        <end position="298"/>
    </location>
</feature>
<keyword evidence="7 8" id="KW-0472">Membrane</keyword>
<dbReference type="Proteomes" id="UP000287410">
    <property type="component" value="Unassembled WGS sequence"/>
</dbReference>
<feature type="transmembrane region" description="Helical" evidence="8">
    <location>
        <begin position="29"/>
        <end position="51"/>
    </location>
</feature>
<keyword evidence="3" id="KW-0813">Transport</keyword>
<dbReference type="InterPro" id="IPR051447">
    <property type="entry name" value="Lipoprotein-release_system"/>
</dbReference>
<comment type="caution">
    <text evidence="11">The sequence shown here is derived from an EMBL/GenBank/DDBJ whole genome shotgun (WGS) entry which is preliminary data.</text>
</comment>
<gene>
    <name evidence="11" type="ORF">CWE12_00200</name>
</gene>
<dbReference type="RefSeq" id="WP_126787572.1">
    <property type="nucleotide sequence ID" value="NZ_PIPN01000001.1"/>
</dbReference>
<name>A0ABY0C0W7_9GAMM</name>
<dbReference type="Pfam" id="PF02687">
    <property type="entry name" value="FtsX"/>
    <property type="match status" value="1"/>
</dbReference>
<feature type="domain" description="MacB-like periplasmic core" evidence="10">
    <location>
        <begin position="30"/>
        <end position="245"/>
    </location>
</feature>
<dbReference type="PANTHER" id="PTHR30489:SF8">
    <property type="entry name" value="LIPOPROTEIN-RELEASING SYSTEM TRANSMEMBRANE PROTEIN LOLC"/>
    <property type="match status" value="1"/>
</dbReference>
<keyword evidence="6 8" id="KW-1133">Transmembrane helix</keyword>
<evidence type="ECO:0000256" key="5">
    <source>
        <dbReference type="ARBA" id="ARBA00022692"/>
    </source>
</evidence>
<sequence>MFQPAPLFLGVRYSRSSQGSAFTRFINRFSLLGIMIGVAALIVVTSVMNGFENELKNRILGVVPQVTVSATASTGMADWQAQRAALELPESVLHSSPYVQIEGLVQGRGQLNAVMLQGLYPEFEGDHNVVTRHMVRGSLDNLEAGEYGIILGRPLANRLDVQVGEQVRIVAAAGGQFTPVGVMPAQRMFRVVGQFELGAEIDRQLVLMHGDDLARLLRFSEGHVSGIRLYLDDAFRAEQVAAELAPQVNEESRIGQWTERYGRLFAAVRMEKGMMLFMLTLVVAVAAFNVVSALVMVIHDKRYDIAILQTQGLSRPAVFAMLLVQGAYNGIIGTLLGVLIGLLLCLLLNPLLDAFGVGIMAYTDGAGLPIVIEPWQVTGIALLALVLTLFATIYPAWRAAAIKPAQALRYE</sequence>
<dbReference type="EMBL" id="PIPN01000001">
    <property type="protein sequence ID" value="RUO31462.1"/>
    <property type="molecule type" value="Genomic_DNA"/>
</dbReference>
<evidence type="ECO:0000256" key="3">
    <source>
        <dbReference type="ARBA" id="ARBA00022448"/>
    </source>
</evidence>
<feature type="transmembrane region" description="Helical" evidence="8">
    <location>
        <begin position="378"/>
        <end position="397"/>
    </location>
</feature>
<dbReference type="PANTHER" id="PTHR30489">
    <property type="entry name" value="LIPOPROTEIN-RELEASING SYSTEM TRANSMEMBRANE PROTEIN LOLE"/>
    <property type="match status" value="1"/>
</dbReference>
<evidence type="ECO:0000313" key="12">
    <source>
        <dbReference type="Proteomes" id="UP000287410"/>
    </source>
</evidence>
<dbReference type="InterPro" id="IPR011925">
    <property type="entry name" value="LolCE_TM"/>
</dbReference>
<keyword evidence="12" id="KW-1185">Reference proteome</keyword>
<dbReference type="Pfam" id="PF12704">
    <property type="entry name" value="MacB_PCD"/>
    <property type="match status" value="1"/>
</dbReference>
<organism evidence="11 12">
    <name type="scientific">Aliidiomarina sedimenti</name>
    <dbReference type="NCBI Taxonomy" id="1933879"/>
    <lineage>
        <taxon>Bacteria</taxon>
        <taxon>Pseudomonadati</taxon>
        <taxon>Pseudomonadota</taxon>
        <taxon>Gammaproteobacteria</taxon>
        <taxon>Alteromonadales</taxon>
        <taxon>Idiomarinaceae</taxon>
        <taxon>Aliidiomarina</taxon>
    </lineage>
</organism>
<dbReference type="InterPro" id="IPR003838">
    <property type="entry name" value="ABC3_permease_C"/>
</dbReference>
<evidence type="ECO:0000256" key="6">
    <source>
        <dbReference type="ARBA" id="ARBA00022989"/>
    </source>
</evidence>
<feature type="transmembrane region" description="Helical" evidence="8">
    <location>
        <begin position="318"/>
        <end position="347"/>
    </location>
</feature>
<evidence type="ECO:0000256" key="1">
    <source>
        <dbReference type="ARBA" id="ARBA00004651"/>
    </source>
</evidence>
<keyword evidence="11" id="KW-0449">Lipoprotein</keyword>
<dbReference type="InterPro" id="IPR025857">
    <property type="entry name" value="MacB_PCD"/>
</dbReference>
<reference evidence="11 12" key="1">
    <citation type="journal article" date="2018" name="Front. Microbiol.">
        <title>Genome-Based Analysis Reveals the Taxonomy and Diversity of the Family Idiomarinaceae.</title>
        <authorList>
            <person name="Liu Y."/>
            <person name="Lai Q."/>
            <person name="Shao Z."/>
        </authorList>
    </citation>
    <scope>NUCLEOTIDE SEQUENCE [LARGE SCALE GENOMIC DNA]</scope>
    <source>
        <strain evidence="11 12">GBSy1</strain>
    </source>
</reference>
<evidence type="ECO:0000256" key="2">
    <source>
        <dbReference type="ARBA" id="ARBA00005236"/>
    </source>
</evidence>
<evidence type="ECO:0000259" key="9">
    <source>
        <dbReference type="Pfam" id="PF02687"/>
    </source>
</evidence>
<accession>A0ABY0C0W7</accession>